<comment type="caution">
    <text evidence="1">The sequence shown here is derived from an EMBL/GenBank/DDBJ whole genome shotgun (WGS) entry which is preliminary data.</text>
</comment>
<organism evidence="1 2">
    <name type="scientific">Arthrobacter glacialis</name>
    <dbReference type="NCBI Taxonomy" id="1664"/>
    <lineage>
        <taxon>Bacteria</taxon>
        <taxon>Bacillati</taxon>
        <taxon>Actinomycetota</taxon>
        <taxon>Actinomycetes</taxon>
        <taxon>Micrococcales</taxon>
        <taxon>Micrococcaceae</taxon>
        <taxon>Arthrobacter</taxon>
    </lineage>
</organism>
<evidence type="ECO:0000313" key="2">
    <source>
        <dbReference type="Proteomes" id="UP000237061"/>
    </source>
</evidence>
<sequence length="158" mass="16550">MEGTDFQVLTPEQSKFIDENFGEEAVSLSTAQDLATGVSSGELAVAAADDVSLLADTCNSWKNQVATLGTQSTRTDTGCALIGSSLGQKTYSWAKDLNAKGSICVQGKGYTTTTEQWIIGGCGPSGAVTANWRNVLAHPAIKFEAGVAPVWGVAFKWV</sequence>
<gene>
    <name evidence="1" type="ORF">CVS27_16815</name>
</gene>
<dbReference type="Proteomes" id="UP000237061">
    <property type="component" value="Unassembled WGS sequence"/>
</dbReference>
<evidence type="ECO:0000313" key="1">
    <source>
        <dbReference type="EMBL" id="POH72156.1"/>
    </source>
</evidence>
<name>A0A2S3ZSA9_ARTGL</name>
<protein>
    <submittedName>
        <fullName evidence="1">Uncharacterized protein</fullName>
    </submittedName>
</protein>
<keyword evidence="2" id="KW-1185">Reference proteome</keyword>
<dbReference type="AlphaFoldDB" id="A0A2S3ZSA9"/>
<proteinExistence type="predicted"/>
<dbReference type="EMBL" id="PPXC01000016">
    <property type="protein sequence ID" value="POH72156.1"/>
    <property type="molecule type" value="Genomic_DNA"/>
</dbReference>
<reference evidence="1 2" key="1">
    <citation type="submission" date="2018-01" db="EMBL/GenBank/DDBJ databases">
        <title>Arthrobacter sp. nov., from glaciers in China.</title>
        <authorList>
            <person name="Liu Q."/>
            <person name="Xin Y.-H."/>
        </authorList>
    </citation>
    <scope>NUCLEOTIDE SEQUENCE [LARGE SCALE GENOMIC DNA]</scope>
    <source>
        <strain evidence="1 2">HLT2-12-2</strain>
    </source>
</reference>
<accession>A0A2S3ZSA9</accession>